<feature type="domain" description="Endonuclease/exonuclease/phosphatase" evidence="2">
    <location>
        <begin position="49"/>
        <end position="276"/>
    </location>
</feature>
<feature type="chain" id="PRO_5011715731" evidence="1">
    <location>
        <begin position="22"/>
        <end position="286"/>
    </location>
</feature>
<keyword evidence="4" id="KW-1185">Reference proteome</keyword>
<sequence>MRLLELIGCAMLCLAVACGKAGNSPDETGMPSPPEPRTVLKPGDTIKVMTYNIHHANPPSRPGEIDVEAIAAVINRENPDIVALQEVDVRTRRSGPSLDQARTLATRTGMQVFFSKSIDYQGGEYGNAILSKLPIVQRIRHELPSAPGASVEGRSLALIAVGTDDGGFVYIGSTHLDVSDTETRNMQVDKLREVNQHLSAPFVIGGDFNAQIGSETINRFVAGEMFRTACLGSCPNTIPATSPNRAIDFIFLNQEASSVFTVLSYATVNETYASDHRPVVTELKYR</sequence>
<feature type="signal peptide" evidence="1">
    <location>
        <begin position="1"/>
        <end position="21"/>
    </location>
</feature>
<dbReference type="InterPro" id="IPR051916">
    <property type="entry name" value="GPI-anchor_lipid_remodeler"/>
</dbReference>
<dbReference type="GO" id="GO:0004519">
    <property type="term" value="F:endonuclease activity"/>
    <property type="evidence" value="ECO:0007669"/>
    <property type="project" value="UniProtKB-KW"/>
</dbReference>
<dbReference type="AlphaFoldDB" id="A0A1I1L579"/>
<keyword evidence="1" id="KW-0732">Signal</keyword>
<dbReference type="Pfam" id="PF03372">
    <property type="entry name" value="Exo_endo_phos"/>
    <property type="match status" value="1"/>
</dbReference>
<dbReference type="GO" id="GO:0006506">
    <property type="term" value="P:GPI anchor biosynthetic process"/>
    <property type="evidence" value="ECO:0007669"/>
    <property type="project" value="TreeGrafter"/>
</dbReference>
<dbReference type="PANTHER" id="PTHR14859">
    <property type="entry name" value="CALCOFLUOR WHITE HYPERSENSITIVE PROTEIN PRECURSOR"/>
    <property type="match status" value="1"/>
</dbReference>
<reference evidence="3 4" key="1">
    <citation type="submission" date="2016-10" db="EMBL/GenBank/DDBJ databases">
        <authorList>
            <person name="de Groot N.N."/>
        </authorList>
    </citation>
    <scope>NUCLEOTIDE SEQUENCE [LARGE SCALE GENOMIC DNA]</scope>
    <source>
        <strain evidence="3 4">DSM 22900</strain>
    </source>
</reference>
<dbReference type="SUPFAM" id="SSF56219">
    <property type="entry name" value="DNase I-like"/>
    <property type="match status" value="1"/>
</dbReference>
<protein>
    <submittedName>
        <fullName evidence="3">Metal-dependent hydrolase, endonuclease/exonuclease/phosphatase family</fullName>
    </submittedName>
</protein>
<keyword evidence="3" id="KW-0269">Exonuclease</keyword>
<dbReference type="STRING" id="623281.SAMN05421747_1196"/>
<dbReference type="Proteomes" id="UP000199577">
    <property type="component" value="Unassembled WGS sequence"/>
</dbReference>
<name>A0A1I1L579_9SPHI</name>
<evidence type="ECO:0000313" key="3">
    <source>
        <dbReference type="EMBL" id="SFC68179.1"/>
    </source>
</evidence>
<dbReference type="PANTHER" id="PTHR14859:SF15">
    <property type="entry name" value="ENDONUCLEASE_EXONUCLEASE_PHOSPHATASE DOMAIN-CONTAINING PROTEIN"/>
    <property type="match status" value="1"/>
</dbReference>
<dbReference type="Gene3D" id="3.60.10.10">
    <property type="entry name" value="Endonuclease/exonuclease/phosphatase"/>
    <property type="match status" value="1"/>
</dbReference>
<keyword evidence="3" id="KW-0255">Endonuclease</keyword>
<organism evidence="3 4">
    <name type="scientific">Parapedobacter composti</name>
    <dbReference type="NCBI Taxonomy" id="623281"/>
    <lineage>
        <taxon>Bacteria</taxon>
        <taxon>Pseudomonadati</taxon>
        <taxon>Bacteroidota</taxon>
        <taxon>Sphingobacteriia</taxon>
        <taxon>Sphingobacteriales</taxon>
        <taxon>Sphingobacteriaceae</taxon>
        <taxon>Parapedobacter</taxon>
    </lineage>
</organism>
<dbReference type="PROSITE" id="PS51257">
    <property type="entry name" value="PROKAR_LIPOPROTEIN"/>
    <property type="match status" value="1"/>
</dbReference>
<evidence type="ECO:0000259" key="2">
    <source>
        <dbReference type="Pfam" id="PF03372"/>
    </source>
</evidence>
<evidence type="ECO:0000313" key="4">
    <source>
        <dbReference type="Proteomes" id="UP000199577"/>
    </source>
</evidence>
<proteinExistence type="predicted"/>
<dbReference type="EMBL" id="FOLL01000019">
    <property type="protein sequence ID" value="SFC68179.1"/>
    <property type="molecule type" value="Genomic_DNA"/>
</dbReference>
<dbReference type="GO" id="GO:0004527">
    <property type="term" value="F:exonuclease activity"/>
    <property type="evidence" value="ECO:0007669"/>
    <property type="project" value="UniProtKB-KW"/>
</dbReference>
<dbReference type="InterPro" id="IPR005135">
    <property type="entry name" value="Endo/exonuclease/phosphatase"/>
</dbReference>
<evidence type="ECO:0000256" key="1">
    <source>
        <dbReference type="SAM" id="SignalP"/>
    </source>
</evidence>
<gene>
    <name evidence="3" type="ORF">SAMN05421747_1196</name>
</gene>
<keyword evidence="3" id="KW-0378">Hydrolase</keyword>
<keyword evidence="3" id="KW-0540">Nuclease</keyword>
<dbReference type="InterPro" id="IPR036691">
    <property type="entry name" value="Endo/exonu/phosph_ase_sf"/>
</dbReference>
<dbReference type="GO" id="GO:0016020">
    <property type="term" value="C:membrane"/>
    <property type="evidence" value="ECO:0007669"/>
    <property type="project" value="GOC"/>
</dbReference>
<accession>A0A1I1L579</accession>